<evidence type="ECO:0000256" key="1">
    <source>
        <dbReference type="SAM" id="Phobius"/>
    </source>
</evidence>
<reference evidence="3" key="1">
    <citation type="submission" date="2021-02" db="EMBL/GenBank/DDBJ databases">
        <authorList>
            <person name="Nowell W R."/>
        </authorList>
    </citation>
    <scope>NUCLEOTIDE SEQUENCE</scope>
</reference>
<gene>
    <name evidence="2" type="ORF">BJG266_LOCUS35072</name>
    <name evidence="3" type="ORF">QVE165_LOCUS52115</name>
</gene>
<dbReference type="EMBL" id="CAJNOI010000842">
    <property type="protein sequence ID" value="CAF1353199.1"/>
    <property type="molecule type" value="Genomic_DNA"/>
</dbReference>
<protein>
    <submittedName>
        <fullName evidence="3">Uncharacterized protein</fullName>
    </submittedName>
</protein>
<keyword evidence="1" id="KW-1133">Transmembrane helix</keyword>
<feature type="transmembrane region" description="Helical" evidence="1">
    <location>
        <begin position="28"/>
        <end position="51"/>
    </location>
</feature>
<dbReference type="OrthoDB" id="10453663at2759"/>
<comment type="caution">
    <text evidence="3">The sequence shown here is derived from an EMBL/GenBank/DDBJ whole genome shotgun (WGS) entry which is preliminary data.</text>
</comment>
<organism evidence="3 4">
    <name type="scientific">Adineta steineri</name>
    <dbReference type="NCBI Taxonomy" id="433720"/>
    <lineage>
        <taxon>Eukaryota</taxon>
        <taxon>Metazoa</taxon>
        <taxon>Spiralia</taxon>
        <taxon>Gnathifera</taxon>
        <taxon>Rotifera</taxon>
        <taxon>Eurotatoria</taxon>
        <taxon>Bdelloidea</taxon>
        <taxon>Adinetida</taxon>
        <taxon>Adinetidae</taxon>
        <taxon>Adineta</taxon>
    </lineage>
</organism>
<evidence type="ECO:0000313" key="3">
    <source>
        <dbReference type="EMBL" id="CAF1597332.1"/>
    </source>
</evidence>
<evidence type="ECO:0000313" key="2">
    <source>
        <dbReference type="EMBL" id="CAF1353199.1"/>
    </source>
</evidence>
<dbReference type="Proteomes" id="UP000663832">
    <property type="component" value="Unassembled WGS sequence"/>
</dbReference>
<dbReference type="EMBL" id="CAJNOM010001192">
    <property type="protein sequence ID" value="CAF1597332.1"/>
    <property type="molecule type" value="Genomic_DNA"/>
</dbReference>
<keyword evidence="1" id="KW-0812">Transmembrane</keyword>
<sequence>MIKIGLSSFCTLANLLFAFELESNLSFSVALPMAFIIALFIGFMHSSYPLLYKKQISTVQWTQDQFKIYLSI</sequence>
<keyword evidence="4" id="KW-1185">Reference proteome</keyword>
<dbReference type="Proteomes" id="UP000663877">
    <property type="component" value="Unassembled WGS sequence"/>
</dbReference>
<evidence type="ECO:0000313" key="4">
    <source>
        <dbReference type="Proteomes" id="UP000663832"/>
    </source>
</evidence>
<accession>A0A816AM22</accession>
<proteinExistence type="predicted"/>
<name>A0A816AM22_9BILA</name>
<dbReference type="AlphaFoldDB" id="A0A816AM22"/>
<keyword evidence="1" id="KW-0472">Membrane</keyword>